<proteinExistence type="predicted"/>
<dbReference type="Gene3D" id="3.90.550.10">
    <property type="entry name" value="Spore Coat Polysaccharide Biosynthesis Protein SpsA, Chain A"/>
    <property type="match status" value="1"/>
</dbReference>
<dbReference type="KEGG" id="gax:Pan161_32970"/>
<dbReference type="InterPro" id="IPR029044">
    <property type="entry name" value="Nucleotide-diphossugar_trans"/>
</dbReference>
<dbReference type="CDD" id="cd00761">
    <property type="entry name" value="Glyco_tranf_GTA_type"/>
    <property type="match status" value="1"/>
</dbReference>
<evidence type="ECO:0000259" key="1">
    <source>
        <dbReference type="Pfam" id="PF00535"/>
    </source>
</evidence>
<dbReference type="Proteomes" id="UP000316855">
    <property type="component" value="Chromosome"/>
</dbReference>
<dbReference type="InterPro" id="IPR001173">
    <property type="entry name" value="Glyco_trans_2-like"/>
</dbReference>
<sequence>MSKPLLTIGMATLDDFDGVYFTVTSLMLHHAKIMRDCEIVVVDNNPYSKHGKLVKDWILKRVPNGSYFPYDASTGTAQSRNEVFRHARGESVLCIDCHVLLVPGAIQKLIDYFQKNPECRDLLSGPLLSDCGVLAATHQRPQWSNGAWGVWSVDERGRDPEGEPFEIWQQGMGLFSCRKDAWVGFHPEFRGFGGCETYIMEKFRKNGSRVLCCPWLRWTHRFQRPEGVPYRVKYEDRIRNYIVGFQDLGLDAEPVLKHFKVPQDRSVGLTSSKPASEKTENFAVVGDSAFGGVEMRGRVLSNYLSCKLVTPKQIQRMARRKTIITIKDGFCPTTIREKCDRLIYDPLDVFCSTSTDVAPVDYWQSQFQKIKFDELIATSPACHEVMREAVPDHVCVHLVPHQCDSRIEKNWHNPDGPIVYSGLKCFIESGLDRIQNACRIIGKKFLIGDSCDVLKGASLALALRLPPFNTALNRYCKPQIKLANAAAAGLPVVSTECPAATSLYPELPTVPVNFTVSGLADVMQRALEGPGLTNPYGNGHYIKAMDRIIHRETVVVYTAIFGGYDSLKEPRDQMPGVKFVCFTDNPRLKSKVWNIHYCRPTGDPLMQAKSFKILAHEVLDCDISLWIDGRVELHNLNGAINQLSTDLALHRHEQRNCIYQEASHCITVKRGDPRQIEDAIARYKSEGHPPHYGLWRGGVILRRHSPCTTAFNREWWREVSVGTTRDQIVLPVVLRRLGIPFETFTKDVPLHRIGNHLK</sequence>
<dbReference type="SUPFAM" id="SSF53448">
    <property type="entry name" value="Nucleotide-diphospho-sugar transferases"/>
    <property type="match status" value="1"/>
</dbReference>
<dbReference type="RefSeq" id="WP_145228581.1">
    <property type="nucleotide sequence ID" value="NZ_CP036343.1"/>
</dbReference>
<organism evidence="3 4">
    <name type="scientific">Gimesia algae</name>
    <dbReference type="NCBI Taxonomy" id="2527971"/>
    <lineage>
        <taxon>Bacteria</taxon>
        <taxon>Pseudomonadati</taxon>
        <taxon>Planctomycetota</taxon>
        <taxon>Planctomycetia</taxon>
        <taxon>Planctomycetales</taxon>
        <taxon>Planctomycetaceae</taxon>
        <taxon>Gimesia</taxon>
    </lineage>
</organism>
<evidence type="ECO:0000313" key="3">
    <source>
        <dbReference type="EMBL" id="QDT91635.1"/>
    </source>
</evidence>
<dbReference type="InterPro" id="IPR006852">
    <property type="entry name" value="TOD1_MUCI70"/>
</dbReference>
<protein>
    <submittedName>
        <fullName evidence="3">Glycosyl transferase family 2</fullName>
    </submittedName>
</protein>
<dbReference type="PANTHER" id="PTHR12956">
    <property type="entry name" value="ALKALINE CERAMIDASE-RELATED"/>
    <property type="match status" value="1"/>
</dbReference>
<dbReference type="Pfam" id="PF04765">
    <property type="entry name" value="TOD1_MUCI70"/>
    <property type="match status" value="1"/>
</dbReference>
<dbReference type="InterPro" id="IPR048354">
    <property type="entry name" value="TOD1_MUCI70_glycTrfase_dom"/>
</dbReference>
<accession>A0A517VF41</accession>
<dbReference type="EMBL" id="CP036343">
    <property type="protein sequence ID" value="QDT91635.1"/>
    <property type="molecule type" value="Genomic_DNA"/>
</dbReference>
<dbReference type="PANTHER" id="PTHR12956:SF17">
    <property type="entry name" value="OS01G0749100 PROTEIN"/>
    <property type="match status" value="1"/>
</dbReference>
<dbReference type="AlphaFoldDB" id="A0A517VF41"/>
<dbReference type="Pfam" id="PF00535">
    <property type="entry name" value="Glycos_transf_2"/>
    <property type="match status" value="1"/>
</dbReference>
<feature type="domain" description="TOD1/MUCI70 glycosyltransferase-like" evidence="2">
    <location>
        <begin position="539"/>
        <end position="738"/>
    </location>
</feature>
<evidence type="ECO:0000259" key="2">
    <source>
        <dbReference type="Pfam" id="PF04765"/>
    </source>
</evidence>
<dbReference type="GO" id="GO:0016740">
    <property type="term" value="F:transferase activity"/>
    <property type="evidence" value="ECO:0007669"/>
    <property type="project" value="UniProtKB-KW"/>
</dbReference>
<keyword evidence="4" id="KW-1185">Reference proteome</keyword>
<feature type="domain" description="Glycosyltransferase 2-like" evidence="1">
    <location>
        <begin position="23"/>
        <end position="117"/>
    </location>
</feature>
<keyword evidence="3" id="KW-0808">Transferase</keyword>
<gene>
    <name evidence="3" type="ORF">Pan161_32970</name>
</gene>
<dbReference type="OrthoDB" id="198005at2"/>
<reference evidence="3 4" key="1">
    <citation type="submission" date="2019-02" db="EMBL/GenBank/DDBJ databases">
        <title>Deep-cultivation of Planctomycetes and their phenomic and genomic characterization uncovers novel biology.</title>
        <authorList>
            <person name="Wiegand S."/>
            <person name="Jogler M."/>
            <person name="Boedeker C."/>
            <person name="Pinto D."/>
            <person name="Vollmers J."/>
            <person name="Rivas-Marin E."/>
            <person name="Kohn T."/>
            <person name="Peeters S.H."/>
            <person name="Heuer A."/>
            <person name="Rast P."/>
            <person name="Oberbeckmann S."/>
            <person name="Bunk B."/>
            <person name="Jeske O."/>
            <person name="Meyerdierks A."/>
            <person name="Storesund J.E."/>
            <person name="Kallscheuer N."/>
            <person name="Luecker S."/>
            <person name="Lage O.M."/>
            <person name="Pohl T."/>
            <person name="Merkel B.J."/>
            <person name="Hornburger P."/>
            <person name="Mueller R.-W."/>
            <person name="Bruemmer F."/>
            <person name="Labrenz M."/>
            <person name="Spormann A.M."/>
            <person name="Op den Camp H."/>
            <person name="Overmann J."/>
            <person name="Amann R."/>
            <person name="Jetten M.S.M."/>
            <person name="Mascher T."/>
            <person name="Medema M.H."/>
            <person name="Devos D.P."/>
            <person name="Kaster A.-K."/>
            <person name="Ovreas L."/>
            <person name="Rohde M."/>
            <person name="Galperin M.Y."/>
            <person name="Jogler C."/>
        </authorList>
    </citation>
    <scope>NUCLEOTIDE SEQUENCE [LARGE SCALE GENOMIC DNA]</scope>
    <source>
        <strain evidence="3 4">Pan161</strain>
    </source>
</reference>
<name>A0A517VF41_9PLAN</name>
<evidence type="ECO:0000313" key="4">
    <source>
        <dbReference type="Proteomes" id="UP000316855"/>
    </source>
</evidence>